<accession>A0AB34FH67</accession>
<feature type="region of interest" description="Disordered" evidence="1">
    <location>
        <begin position="131"/>
        <end position="154"/>
    </location>
</feature>
<feature type="chain" id="PRO_5044279069" evidence="2">
    <location>
        <begin position="17"/>
        <end position="180"/>
    </location>
</feature>
<feature type="compositionally biased region" description="Polar residues" evidence="1">
    <location>
        <begin position="134"/>
        <end position="153"/>
    </location>
</feature>
<name>A0AB34FH67_9HYPO</name>
<comment type="caution">
    <text evidence="3">The sequence shown here is derived from an EMBL/GenBank/DDBJ whole genome shotgun (WGS) entry which is preliminary data.</text>
</comment>
<evidence type="ECO:0000256" key="1">
    <source>
        <dbReference type="SAM" id="MobiDB-lite"/>
    </source>
</evidence>
<organism evidence="3 4">
    <name type="scientific">Purpureocillium lavendulum</name>
    <dbReference type="NCBI Taxonomy" id="1247861"/>
    <lineage>
        <taxon>Eukaryota</taxon>
        <taxon>Fungi</taxon>
        <taxon>Dikarya</taxon>
        <taxon>Ascomycota</taxon>
        <taxon>Pezizomycotina</taxon>
        <taxon>Sordariomycetes</taxon>
        <taxon>Hypocreomycetidae</taxon>
        <taxon>Hypocreales</taxon>
        <taxon>Ophiocordycipitaceae</taxon>
        <taxon>Purpureocillium</taxon>
    </lineage>
</organism>
<dbReference type="AlphaFoldDB" id="A0AB34FH67"/>
<keyword evidence="2" id="KW-0732">Signal</keyword>
<dbReference type="EMBL" id="JAQHRD010000009">
    <property type="protein sequence ID" value="KAJ6437991.1"/>
    <property type="molecule type" value="Genomic_DNA"/>
</dbReference>
<proteinExistence type="predicted"/>
<evidence type="ECO:0000313" key="3">
    <source>
        <dbReference type="EMBL" id="KAJ6437991.1"/>
    </source>
</evidence>
<keyword evidence="4" id="KW-1185">Reference proteome</keyword>
<feature type="signal peptide" evidence="2">
    <location>
        <begin position="1"/>
        <end position="16"/>
    </location>
</feature>
<gene>
    <name evidence="3" type="ORF">O9K51_09413</name>
</gene>
<dbReference type="Proteomes" id="UP001163105">
    <property type="component" value="Unassembled WGS sequence"/>
</dbReference>
<protein>
    <submittedName>
        <fullName evidence="3">D-3-phosphoglycerate dehydrogenase 2</fullName>
    </submittedName>
</protein>
<evidence type="ECO:0000256" key="2">
    <source>
        <dbReference type="SAM" id="SignalP"/>
    </source>
</evidence>
<evidence type="ECO:0000313" key="4">
    <source>
        <dbReference type="Proteomes" id="UP001163105"/>
    </source>
</evidence>
<reference evidence="3" key="1">
    <citation type="submission" date="2023-01" db="EMBL/GenBank/DDBJ databases">
        <title>The growth and conidiation of Purpureocillium lavendulum are regulated by nitrogen source and histone H3K14 acetylation.</title>
        <authorList>
            <person name="Tang P."/>
            <person name="Han J."/>
            <person name="Zhang C."/>
            <person name="Tang P."/>
            <person name="Qi F."/>
            <person name="Zhang K."/>
            <person name="Liang L."/>
        </authorList>
    </citation>
    <scope>NUCLEOTIDE SEQUENCE</scope>
    <source>
        <strain evidence="3">YMF1.00683</strain>
    </source>
</reference>
<sequence>MRTQLIFVTLAGVVLAAPPADNCPPAGMTDSRGRYSCNPAHPYPNGQTCDVIDGCYYLSAGGKPVTNTVASFTVPVTSAKPTASATCPAPGSTDNQGRYSCNPAHQYPNSQTCKAIDGCYYLCDANGNPIKNKPTGQPTKSSPSGTPANSTRTGMPVVTAGAAKVHGAGILVLAAAGLML</sequence>